<sequence length="105" mass="11573">MVSYCNAGGNVGKVLSGCDFCPAYAPPVVYPPAVYQPTVVEPLMDIYQAPQTAIYSTPRQLTSYRLITVPDSAEEDERYEVRVVTDRGQHVQEPNTLESEGGYDP</sequence>
<evidence type="ECO:0000313" key="2">
    <source>
        <dbReference type="EMBL" id="VDP28663.1"/>
    </source>
</evidence>
<feature type="region of interest" description="Disordered" evidence="1">
    <location>
        <begin position="86"/>
        <end position="105"/>
    </location>
</feature>
<accession>A0A3P8G2C6</accession>
<gene>
    <name evidence="2" type="ORF">HPBE_LOCUS21862</name>
</gene>
<proteinExistence type="predicted"/>
<evidence type="ECO:0000256" key="1">
    <source>
        <dbReference type="SAM" id="MobiDB-lite"/>
    </source>
</evidence>
<protein>
    <submittedName>
        <fullName evidence="4">Cadherin domain-containing protein</fullName>
    </submittedName>
</protein>
<evidence type="ECO:0000313" key="4">
    <source>
        <dbReference type="WBParaSite" id="HPBE_0002186301-mRNA-1"/>
    </source>
</evidence>
<reference evidence="2 3" key="1">
    <citation type="submission" date="2018-11" db="EMBL/GenBank/DDBJ databases">
        <authorList>
            <consortium name="Pathogen Informatics"/>
        </authorList>
    </citation>
    <scope>NUCLEOTIDE SEQUENCE [LARGE SCALE GENOMIC DNA]</scope>
</reference>
<dbReference type="AlphaFoldDB" id="A0A183GH45"/>
<organism evidence="3 4">
    <name type="scientific">Heligmosomoides polygyrus</name>
    <name type="common">Parasitic roundworm</name>
    <dbReference type="NCBI Taxonomy" id="6339"/>
    <lineage>
        <taxon>Eukaryota</taxon>
        <taxon>Metazoa</taxon>
        <taxon>Ecdysozoa</taxon>
        <taxon>Nematoda</taxon>
        <taxon>Chromadorea</taxon>
        <taxon>Rhabditida</taxon>
        <taxon>Rhabditina</taxon>
        <taxon>Rhabditomorpha</taxon>
        <taxon>Strongyloidea</taxon>
        <taxon>Heligmosomidae</taxon>
        <taxon>Heligmosomoides</taxon>
    </lineage>
</organism>
<reference evidence="4" key="2">
    <citation type="submission" date="2019-09" db="UniProtKB">
        <authorList>
            <consortium name="WormBaseParasite"/>
        </authorList>
    </citation>
    <scope>IDENTIFICATION</scope>
</reference>
<accession>A0A183GH45</accession>
<dbReference type="EMBL" id="UZAH01033409">
    <property type="protein sequence ID" value="VDP28663.1"/>
    <property type="molecule type" value="Genomic_DNA"/>
</dbReference>
<name>A0A183GH45_HELPZ</name>
<dbReference type="WBParaSite" id="HPBE_0002186301-mRNA-1">
    <property type="protein sequence ID" value="HPBE_0002186301-mRNA-1"/>
    <property type="gene ID" value="HPBE_0002186301"/>
</dbReference>
<dbReference type="Proteomes" id="UP000050761">
    <property type="component" value="Unassembled WGS sequence"/>
</dbReference>
<evidence type="ECO:0000313" key="3">
    <source>
        <dbReference type="Proteomes" id="UP000050761"/>
    </source>
</evidence>
<keyword evidence="3" id="KW-1185">Reference proteome</keyword>